<dbReference type="PANTHER" id="PTHR22100:SF13">
    <property type="entry name" value="WINGS APART-LIKE PROTEIN HOMOLOG"/>
    <property type="match status" value="1"/>
</dbReference>
<feature type="region of interest" description="Disordered" evidence="2">
    <location>
        <begin position="115"/>
        <end position="155"/>
    </location>
</feature>
<evidence type="ECO:0000256" key="2">
    <source>
        <dbReference type="SAM" id="MobiDB-lite"/>
    </source>
</evidence>
<accession>A0A166RC80</accession>
<proteinExistence type="inferred from homology"/>
<dbReference type="Proteomes" id="UP000076532">
    <property type="component" value="Unassembled WGS sequence"/>
</dbReference>
<dbReference type="OrthoDB" id="78088at2759"/>
<evidence type="ECO:0000256" key="1">
    <source>
        <dbReference type="ARBA" id="ARBA00006854"/>
    </source>
</evidence>
<evidence type="ECO:0000313" key="5">
    <source>
        <dbReference type="Proteomes" id="UP000076532"/>
    </source>
</evidence>
<dbReference type="PANTHER" id="PTHR22100">
    <property type="entry name" value="WINGS APART-LIKE PROTEIN HOMOLOG"/>
    <property type="match status" value="1"/>
</dbReference>
<evidence type="ECO:0000313" key="4">
    <source>
        <dbReference type="EMBL" id="KZP28130.1"/>
    </source>
</evidence>
<dbReference type="EMBL" id="KV417505">
    <property type="protein sequence ID" value="KZP28130.1"/>
    <property type="molecule type" value="Genomic_DNA"/>
</dbReference>
<feature type="compositionally biased region" description="Low complexity" evidence="2">
    <location>
        <begin position="134"/>
        <end position="148"/>
    </location>
</feature>
<feature type="domain" description="Wings apart-like protein C-terminal" evidence="3">
    <location>
        <begin position="171"/>
        <end position="566"/>
    </location>
</feature>
<dbReference type="AlphaFoldDB" id="A0A166RC80"/>
<dbReference type="InterPro" id="IPR039874">
    <property type="entry name" value="WAPL"/>
</dbReference>
<evidence type="ECO:0000259" key="3">
    <source>
        <dbReference type="Pfam" id="PF07814"/>
    </source>
</evidence>
<organism evidence="4 5">
    <name type="scientific">Athelia psychrophila</name>
    <dbReference type="NCBI Taxonomy" id="1759441"/>
    <lineage>
        <taxon>Eukaryota</taxon>
        <taxon>Fungi</taxon>
        <taxon>Dikarya</taxon>
        <taxon>Basidiomycota</taxon>
        <taxon>Agaricomycotina</taxon>
        <taxon>Agaricomycetes</taxon>
        <taxon>Agaricomycetidae</taxon>
        <taxon>Atheliales</taxon>
        <taxon>Atheliaceae</taxon>
        <taxon>Athelia</taxon>
    </lineage>
</organism>
<feature type="region of interest" description="Disordered" evidence="2">
    <location>
        <begin position="686"/>
        <end position="707"/>
    </location>
</feature>
<feature type="compositionally biased region" description="Basic and acidic residues" evidence="2">
    <location>
        <begin position="696"/>
        <end position="706"/>
    </location>
</feature>
<reference evidence="4 5" key="1">
    <citation type="journal article" date="2016" name="Mol. Biol. Evol.">
        <title>Comparative Genomics of Early-Diverging Mushroom-Forming Fungi Provides Insights into the Origins of Lignocellulose Decay Capabilities.</title>
        <authorList>
            <person name="Nagy L.G."/>
            <person name="Riley R."/>
            <person name="Tritt A."/>
            <person name="Adam C."/>
            <person name="Daum C."/>
            <person name="Floudas D."/>
            <person name="Sun H."/>
            <person name="Yadav J.S."/>
            <person name="Pangilinan J."/>
            <person name="Larsson K.H."/>
            <person name="Matsuura K."/>
            <person name="Barry K."/>
            <person name="Labutti K."/>
            <person name="Kuo R."/>
            <person name="Ohm R.A."/>
            <person name="Bhattacharya S.S."/>
            <person name="Shirouzu T."/>
            <person name="Yoshinaga Y."/>
            <person name="Martin F.M."/>
            <person name="Grigoriev I.V."/>
            <person name="Hibbett D.S."/>
        </authorList>
    </citation>
    <scope>NUCLEOTIDE SEQUENCE [LARGE SCALE GENOMIC DNA]</scope>
    <source>
        <strain evidence="4 5">CBS 109695</strain>
    </source>
</reference>
<dbReference type="STRING" id="436010.A0A166RC80"/>
<dbReference type="Gene3D" id="1.25.10.10">
    <property type="entry name" value="Leucine-rich Repeat Variant"/>
    <property type="match status" value="1"/>
</dbReference>
<gene>
    <name evidence="4" type="ORF">FIBSPDRAFT_729760</name>
</gene>
<dbReference type="InterPro" id="IPR011989">
    <property type="entry name" value="ARM-like"/>
</dbReference>
<feature type="compositionally biased region" description="Polar residues" evidence="2">
    <location>
        <begin position="27"/>
        <end position="38"/>
    </location>
</feature>
<feature type="region of interest" description="Disordered" evidence="2">
    <location>
        <begin position="1"/>
        <end position="55"/>
    </location>
</feature>
<protein>
    <recommendedName>
        <fullName evidence="3">Wings apart-like protein C-terminal domain-containing protein</fullName>
    </recommendedName>
</protein>
<name>A0A166RC80_9AGAM</name>
<comment type="similarity">
    <text evidence="1">Belongs to the WAPL family.</text>
</comment>
<keyword evidence="5" id="KW-1185">Reference proteome</keyword>
<dbReference type="Pfam" id="PF07814">
    <property type="entry name" value="WAPL"/>
    <property type="match status" value="1"/>
</dbReference>
<dbReference type="InterPro" id="IPR022771">
    <property type="entry name" value="WAPL_C"/>
</dbReference>
<sequence>MLSRSRTESSLESVNAGPALKAKPFESLSTRSHSQSEQSPRKRDFSRSPSPITVPSVLNVPVTHARTYAGQSRSFLIPIPTSQIPAVSQLGLNVETEDNPLDEFETRESYTDLRTRWGIDNSEDDPYPSRDYSRSPSPSGSRSKSPGKVAKGKARAHGPIVYANGLTNDLKSITELRSKGESRRFLDEVGYLFEGLEPSGGLAVRRASALEVVTKLCSPEFARKAKAADLHIRIWTELISAGAIEDKILACILSFFAALIARDPTSLQELANNSKDSSVDIIQTLSGLLGAASGTGFAIGEREKDPLGLVTAGVRDAELRTLGVTRVEKALLTSLASTISKKSGLFPEDTSVSNRLLLSHALAAWPPSALSSYHFTAILASLRSEITLIATRLSAYISGLPLLPLASPQTCLDMPSFQHIENCLRLMDSYLLGQWHTNLGKGGRIPPKNALDADRKDGLADELVSTCVAAELMARDSETTSSLAQKCTESALRALLSLTQDDKEWCQSLIVSEMTLLFLVRTIMQSHKQRSLSSRAMGVLGAEDEDDPQSLDRMCLALGVLTNLVQALKTAKNLLRKTLMNVDCIGKRACIIACECDSRVSALACLAQVYVQLGNERTDPGADFLRGHLAVLFGLLMRDSTANQQEVLRALAGSTDRQKLSGLAQQAGDFVGFYAQLTARLSAAAEHCDEEQDEPPSDHLGMERIGRNGNGHIAEEVVNFLQQLSAQMSSP</sequence>